<reference evidence="4" key="1">
    <citation type="submission" date="2023-08" db="EMBL/GenBank/DDBJ databases">
        <authorList>
            <person name="Audoor S."/>
            <person name="Bilcke G."/>
        </authorList>
    </citation>
    <scope>NUCLEOTIDE SEQUENCE</scope>
</reference>
<accession>A0AAD2FJ55</accession>
<organism evidence="4 5">
    <name type="scientific">Cylindrotheca closterium</name>
    <dbReference type="NCBI Taxonomy" id="2856"/>
    <lineage>
        <taxon>Eukaryota</taxon>
        <taxon>Sar</taxon>
        <taxon>Stramenopiles</taxon>
        <taxon>Ochrophyta</taxon>
        <taxon>Bacillariophyta</taxon>
        <taxon>Bacillariophyceae</taxon>
        <taxon>Bacillariophycidae</taxon>
        <taxon>Bacillariales</taxon>
        <taxon>Bacillariaceae</taxon>
        <taxon>Cylindrotheca</taxon>
    </lineage>
</organism>
<dbReference type="Proteomes" id="UP001295423">
    <property type="component" value="Unassembled WGS sequence"/>
</dbReference>
<evidence type="ECO:0000256" key="2">
    <source>
        <dbReference type="SAM" id="MobiDB-lite"/>
    </source>
</evidence>
<feature type="compositionally biased region" description="Polar residues" evidence="2">
    <location>
        <begin position="51"/>
        <end position="61"/>
    </location>
</feature>
<dbReference type="GO" id="GO:0003755">
    <property type="term" value="F:peptidyl-prolyl cis-trans isomerase activity"/>
    <property type="evidence" value="ECO:0007669"/>
    <property type="project" value="InterPro"/>
</dbReference>
<dbReference type="SUPFAM" id="SSF50891">
    <property type="entry name" value="Cyclophilin-like"/>
    <property type="match status" value="1"/>
</dbReference>
<dbReference type="Gene3D" id="2.40.100.10">
    <property type="entry name" value="Cyclophilin-like"/>
    <property type="match status" value="1"/>
</dbReference>
<evidence type="ECO:0000313" key="5">
    <source>
        <dbReference type="Proteomes" id="UP001295423"/>
    </source>
</evidence>
<keyword evidence="5" id="KW-1185">Reference proteome</keyword>
<feature type="compositionally biased region" description="Basic and acidic residues" evidence="2">
    <location>
        <begin position="106"/>
        <end position="116"/>
    </location>
</feature>
<feature type="compositionally biased region" description="Low complexity" evidence="2">
    <location>
        <begin position="94"/>
        <end position="105"/>
    </location>
</feature>
<feature type="compositionally biased region" description="Basic residues" evidence="2">
    <location>
        <begin position="1"/>
        <end position="12"/>
    </location>
</feature>
<dbReference type="InterPro" id="IPR002130">
    <property type="entry name" value="Cyclophilin-type_PPIase_dom"/>
</dbReference>
<feature type="domain" description="PPIase cyclophilin-type" evidence="3">
    <location>
        <begin position="258"/>
        <end position="406"/>
    </location>
</feature>
<feature type="coiled-coil region" evidence="1">
    <location>
        <begin position="171"/>
        <end position="212"/>
    </location>
</feature>
<sequence>MPRKSLAKRRREPKVDDEEDENPKDGKTQKVQTTPTQATGEAISNPPPIQLHSNPKVSSSAVKGIPPPPIEEEEGGNNNGSDDMIPPAMTVNLKTSSSKKATASKSKAESSAKKESSSSLVEEVEEEEEALEEMEDASSHGGGGGATFNLLLVLLLLGLGCSAGFVHQRIVQDLQLQLKGYQQDLRHSESSIATLAEERNGAVEQADKIRSELIDLAHEIRYFARQQLKAKFGPGPIYPVELELEFPGADGEINLQYMTIELDGDNMPHAVLTFMSQVDSGLYQKRGFGFHHAGDHIIFGSPMGVDGNGYEFGRVWEDSGFSRLLFHEHSEMVPHVPYTIGFNGRGPNLYFNMVDNTEPHRDSRDPCFGTISRGRNVVDYMHTMAGALNPGDWKELENAVIIRSATILRSA</sequence>
<keyword evidence="1" id="KW-0175">Coiled coil</keyword>
<evidence type="ECO:0000259" key="3">
    <source>
        <dbReference type="PROSITE" id="PS50072"/>
    </source>
</evidence>
<feature type="compositionally biased region" description="Acidic residues" evidence="2">
    <location>
        <begin position="122"/>
        <end position="136"/>
    </location>
</feature>
<evidence type="ECO:0000256" key="1">
    <source>
        <dbReference type="SAM" id="Coils"/>
    </source>
</evidence>
<dbReference type="PROSITE" id="PS50072">
    <property type="entry name" value="CSA_PPIASE_2"/>
    <property type="match status" value="1"/>
</dbReference>
<gene>
    <name evidence="4" type="ORF">CYCCA115_LOCUS8436</name>
</gene>
<protein>
    <recommendedName>
        <fullName evidence="3">PPIase cyclophilin-type domain-containing protein</fullName>
    </recommendedName>
</protein>
<dbReference type="Pfam" id="PF00160">
    <property type="entry name" value="Pro_isomerase"/>
    <property type="match status" value="1"/>
</dbReference>
<dbReference type="InterPro" id="IPR029000">
    <property type="entry name" value="Cyclophilin-like_dom_sf"/>
</dbReference>
<dbReference type="EMBL" id="CAKOGP040001113">
    <property type="protein sequence ID" value="CAJ1943431.1"/>
    <property type="molecule type" value="Genomic_DNA"/>
</dbReference>
<proteinExistence type="predicted"/>
<feature type="region of interest" description="Disordered" evidence="2">
    <location>
        <begin position="1"/>
        <end position="142"/>
    </location>
</feature>
<feature type="compositionally biased region" description="Polar residues" evidence="2">
    <location>
        <begin position="29"/>
        <end position="39"/>
    </location>
</feature>
<dbReference type="AlphaFoldDB" id="A0AAD2FJ55"/>
<name>A0AAD2FJ55_9STRA</name>
<comment type="caution">
    <text evidence="4">The sequence shown here is derived from an EMBL/GenBank/DDBJ whole genome shotgun (WGS) entry which is preliminary data.</text>
</comment>
<evidence type="ECO:0000313" key="4">
    <source>
        <dbReference type="EMBL" id="CAJ1943431.1"/>
    </source>
</evidence>